<accession>A0ABQ8IZS4</accession>
<feature type="coiled-coil region" evidence="1">
    <location>
        <begin position="21"/>
        <end position="52"/>
    </location>
</feature>
<keyword evidence="3" id="KW-1185">Reference proteome</keyword>
<name>A0ABQ8IZS4_DERPT</name>
<dbReference type="Proteomes" id="UP000887458">
    <property type="component" value="Unassembled WGS sequence"/>
</dbReference>
<protein>
    <submittedName>
        <fullName evidence="2">Uncharacterized protein</fullName>
    </submittedName>
</protein>
<keyword evidence="1" id="KW-0175">Coiled coil</keyword>
<evidence type="ECO:0000313" key="2">
    <source>
        <dbReference type="EMBL" id="KAH9415823.1"/>
    </source>
</evidence>
<organism evidence="2 3">
    <name type="scientific">Dermatophagoides pteronyssinus</name>
    <name type="common">European house dust mite</name>
    <dbReference type="NCBI Taxonomy" id="6956"/>
    <lineage>
        <taxon>Eukaryota</taxon>
        <taxon>Metazoa</taxon>
        <taxon>Ecdysozoa</taxon>
        <taxon>Arthropoda</taxon>
        <taxon>Chelicerata</taxon>
        <taxon>Arachnida</taxon>
        <taxon>Acari</taxon>
        <taxon>Acariformes</taxon>
        <taxon>Sarcoptiformes</taxon>
        <taxon>Astigmata</taxon>
        <taxon>Psoroptidia</taxon>
        <taxon>Analgoidea</taxon>
        <taxon>Pyroglyphidae</taxon>
        <taxon>Dermatophagoidinae</taxon>
        <taxon>Dermatophagoides</taxon>
    </lineage>
</organism>
<reference evidence="2 3" key="1">
    <citation type="journal article" date="2018" name="J. Allergy Clin. Immunol.">
        <title>High-quality assembly of Dermatophagoides pteronyssinus genome and transcriptome reveals a wide range of novel allergens.</title>
        <authorList>
            <person name="Liu X.Y."/>
            <person name="Yang K.Y."/>
            <person name="Wang M.Q."/>
            <person name="Kwok J.S."/>
            <person name="Zeng X."/>
            <person name="Yang Z."/>
            <person name="Xiao X.J."/>
            <person name="Lau C.P."/>
            <person name="Li Y."/>
            <person name="Huang Z.M."/>
            <person name="Ba J.G."/>
            <person name="Yim A.K."/>
            <person name="Ouyang C.Y."/>
            <person name="Ngai S.M."/>
            <person name="Chan T.F."/>
            <person name="Leung E.L."/>
            <person name="Liu L."/>
            <person name="Liu Z.G."/>
            <person name="Tsui S.K."/>
        </authorList>
    </citation>
    <scope>NUCLEOTIDE SEQUENCE [LARGE SCALE GENOMIC DNA]</scope>
    <source>
        <strain evidence="2">Derp</strain>
    </source>
</reference>
<sequence length="79" mass="8894">MNICMCIVIDSEIEQALLSALKCYQETNRQVLAQIEKENKKKKINCSACQTEIKFNSIASARHSNSNGPNMIKCGFNRV</sequence>
<dbReference type="EMBL" id="NJHN03000095">
    <property type="protein sequence ID" value="KAH9415823.1"/>
    <property type="molecule type" value="Genomic_DNA"/>
</dbReference>
<evidence type="ECO:0000256" key="1">
    <source>
        <dbReference type="SAM" id="Coils"/>
    </source>
</evidence>
<comment type="caution">
    <text evidence="2">The sequence shown here is derived from an EMBL/GenBank/DDBJ whole genome shotgun (WGS) entry which is preliminary data.</text>
</comment>
<evidence type="ECO:0000313" key="3">
    <source>
        <dbReference type="Proteomes" id="UP000887458"/>
    </source>
</evidence>
<proteinExistence type="predicted"/>
<gene>
    <name evidence="2" type="ORF">DERP_000317</name>
</gene>
<reference evidence="2 3" key="2">
    <citation type="journal article" date="2022" name="Mol. Biol. Evol.">
        <title>Comparative Genomics Reveals Insights into the Divergent Evolution of Astigmatic Mites and Household Pest Adaptations.</title>
        <authorList>
            <person name="Xiong Q."/>
            <person name="Wan A.T."/>
            <person name="Liu X."/>
            <person name="Fung C.S."/>
            <person name="Xiao X."/>
            <person name="Malainual N."/>
            <person name="Hou J."/>
            <person name="Wang L."/>
            <person name="Wang M."/>
            <person name="Yang K.Y."/>
            <person name="Cui Y."/>
            <person name="Leung E.L."/>
            <person name="Nong W."/>
            <person name="Shin S.K."/>
            <person name="Au S.W."/>
            <person name="Jeong K.Y."/>
            <person name="Chew F.T."/>
            <person name="Hui J.H."/>
            <person name="Leung T.F."/>
            <person name="Tungtrongchitr A."/>
            <person name="Zhong N."/>
            <person name="Liu Z."/>
            <person name="Tsui S.K."/>
        </authorList>
    </citation>
    <scope>NUCLEOTIDE SEQUENCE [LARGE SCALE GENOMIC DNA]</scope>
    <source>
        <strain evidence="2">Derp</strain>
    </source>
</reference>